<dbReference type="AlphaFoldDB" id="A0A1R3GER1"/>
<reference evidence="1 2" key="1">
    <citation type="submission" date="2013-09" db="EMBL/GenBank/DDBJ databases">
        <title>Corchorus capsularis genome sequencing.</title>
        <authorList>
            <person name="Alam M."/>
            <person name="Haque M.S."/>
            <person name="Islam M.S."/>
            <person name="Emdad E.M."/>
            <person name="Islam M.M."/>
            <person name="Ahmed B."/>
            <person name="Halim A."/>
            <person name="Hossen Q.M.M."/>
            <person name="Hossain M.Z."/>
            <person name="Ahmed R."/>
            <person name="Khan M.M."/>
            <person name="Islam R."/>
            <person name="Rashid M.M."/>
            <person name="Khan S.A."/>
            <person name="Rahman M.S."/>
            <person name="Alam M."/>
        </authorList>
    </citation>
    <scope>NUCLEOTIDE SEQUENCE [LARGE SCALE GENOMIC DNA]</scope>
    <source>
        <strain evidence="2">cv. CVL-1</strain>
        <tissue evidence="1">Whole seedling</tissue>
    </source>
</reference>
<comment type="caution">
    <text evidence="1">The sequence shown here is derived from an EMBL/GenBank/DDBJ whole genome shotgun (WGS) entry which is preliminary data.</text>
</comment>
<keyword evidence="2" id="KW-1185">Reference proteome</keyword>
<sequence length="87" mass="9639">MGPAILFPVTGDTVSVPHNHLPVILDVAISYWFVTLRYMTLQTLPFQLSHEPITPVSGPQKPLKIKPKKEISAKPTRKLINQGLIGL</sequence>
<protein>
    <submittedName>
        <fullName evidence="1">Uncharacterized protein</fullName>
    </submittedName>
</protein>
<dbReference type="Gramene" id="OMO56541">
    <property type="protein sequence ID" value="OMO56541"/>
    <property type="gene ID" value="CCACVL1_26472"/>
</dbReference>
<gene>
    <name evidence="1" type="ORF">CCACVL1_26472</name>
</gene>
<dbReference type="Proteomes" id="UP000188268">
    <property type="component" value="Unassembled WGS sequence"/>
</dbReference>
<dbReference type="EMBL" id="AWWV01014484">
    <property type="protein sequence ID" value="OMO56541.1"/>
    <property type="molecule type" value="Genomic_DNA"/>
</dbReference>
<evidence type="ECO:0000313" key="2">
    <source>
        <dbReference type="Proteomes" id="UP000188268"/>
    </source>
</evidence>
<evidence type="ECO:0000313" key="1">
    <source>
        <dbReference type="EMBL" id="OMO56541.1"/>
    </source>
</evidence>
<name>A0A1R3GER1_COCAP</name>
<accession>A0A1R3GER1</accession>
<proteinExistence type="predicted"/>
<organism evidence="1 2">
    <name type="scientific">Corchorus capsularis</name>
    <name type="common">Jute</name>
    <dbReference type="NCBI Taxonomy" id="210143"/>
    <lineage>
        <taxon>Eukaryota</taxon>
        <taxon>Viridiplantae</taxon>
        <taxon>Streptophyta</taxon>
        <taxon>Embryophyta</taxon>
        <taxon>Tracheophyta</taxon>
        <taxon>Spermatophyta</taxon>
        <taxon>Magnoliopsida</taxon>
        <taxon>eudicotyledons</taxon>
        <taxon>Gunneridae</taxon>
        <taxon>Pentapetalae</taxon>
        <taxon>rosids</taxon>
        <taxon>malvids</taxon>
        <taxon>Malvales</taxon>
        <taxon>Malvaceae</taxon>
        <taxon>Grewioideae</taxon>
        <taxon>Apeibeae</taxon>
        <taxon>Corchorus</taxon>
    </lineage>
</organism>